<gene>
    <name evidence="7" type="ORF">H8S33_00445</name>
</gene>
<dbReference type="GO" id="GO:0071555">
    <property type="term" value="P:cell wall organization"/>
    <property type="evidence" value="ECO:0007669"/>
    <property type="project" value="UniProtKB-KW"/>
</dbReference>
<evidence type="ECO:0000256" key="2">
    <source>
        <dbReference type="ARBA" id="ARBA00022692"/>
    </source>
</evidence>
<proteinExistence type="inferred from homology"/>
<evidence type="ECO:0000256" key="1">
    <source>
        <dbReference type="ARBA" id="ARBA00006068"/>
    </source>
</evidence>
<keyword evidence="3" id="KW-0735">Signal-anchor</keyword>
<dbReference type="Gene3D" id="3.40.630.190">
    <property type="entry name" value="LCP protein"/>
    <property type="match status" value="1"/>
</dbReference>
<feature type="transmembrane region" description="Helical" evidence="5">
    <location>
        <begin position="26"/>
        <end position="47"/>
    </location>
</feature>
<evidence type="ECO:0000256" key="3">
    <source>
        <dbReference type="ARBA" id="ARBA00022968"/>
    </source>
</evidence>
<dbReference type="NCBIfam" id="TIGR00350">
    <property type="entry name" value="lytR_cpsA_psr"/>
    <property type="match status" value="1"/>
</dbReference>
<feature type="domain" description="Cell envelope-related transcriptional attenuator" evidence="6">
    <location>
        <begin position="98"/>
        <end position="259"/>
    </location>
</feature>
<dbReference type="PANTHER" id="PTHR33392">
    <property type="entry name" value="POLYISOPRENYL-TEICHOIC ACID--PEPTIDOGLYCAN TEICHOIC ACID TRANSFERASE TAGU"/>
    <property type="match status" value="1"/>
</dbReference>
<evidence type="ECO:0000313" key="7">
    <source>
        <dbReference type="EMBL" id="MBC5635280.1"/>
    </source>
</evidence>
<comment type="similarity">
    <text evidence="1">Belongs to the LytR/CpsA/Psr (LCP) family.</text>
</comment>
<dbReference type="AlphaFoldDB" id="A0A923L2J6"/>
<dbReference type="Pfam" id="PF03816">
    <property type="entry name" value="LytR_cpsA_psr"/>
    <property type="match status" value="1"/>
</dbReference>
<dbReference type="PANTHER" id="PTHR33392:SF10">
    <property type="entry name" value="POLYISOPRENYL-TEICHOIC ACID--PEPTIDOGLYCAN TEICHOIC ACID TRANSFERASE TAGV"/>
    <property type="match status" value="1"/>
</dbReference>
<evidence type="ECO:0000313" key="8">
    <source>
        <dbReference type="Proteomes" id="UP000637359"/>
    </source>
</evidence>
<dbReference type="InterPro" id="IPR050922">
    <property type="entry name" value="LytR/CpsA/Psr_CW_biosynth"/>
</dbReference>
<evidence type="ECO:0000256" key="4">
    <source>
        <dbReference type="ARBA" id="ARBA00022989"/>
    </source>
</evidence>
<keyword evidence="4 5" id="KW-1133">Transmembrane helix</keyword>
<dbReference type="InterPro" id="IPR004474">
    <property type="entry name" value="LytR_CpsA_psr"/>
</dbReference>
<protein>
    <submittedName>
        <fullName evidence="7">LCP family protein</fullName>
    </submittedName>
</protein>
<dbReference type="Proteomes" id="UP000637359">
    <property type="component" value="Unassembled WGS sequence"/>
</dbReference>
<accession>A0A923L2J6</accession>
<evidence type="ECO:0000259" key="6">
    <source>
        <dbReference type="Pfam" id="PF03816"/>
    </source>
</evidence>
<reference evidence="7" key="1">
    <citation type="submission" date="2020-08" db="EMBL/GenBank/DDBJ databases">
        <title>Genome public.</title>
        <authorList>
            <person name="Liu C."/>
            <person name="Sun Q."/>
        </authorList>
    </citation>
    <scope>NUCLEOTIDE SEQUENCE</scope>
    <source>
        <strain evidence="7">BX22</strain>
    </source>
</reference>
<dbReference type="RefSeq" id="WP_186867996.1">
    <property type="nucleotide sequence ID" value="NZ_JACOOL010000001.1"/>
</dbReference>
<keyword evidence="8" id="KW-1185">Reference proteome</keyword>
<name>A0A923L2J6_9BACI</name>
<evidence type="ECO:0000256" key="5">
    <source>
        <dbReference type="SAM" id="Phobius"/>
    </source>
</evidence>
<keyword evidence="2 5" id="KW-0812">Transmembrane</keyword>
<comment type="caution">
    <text evidence="7">The sequence shown here is derived from an EMBL/GenBank/DDBJ whole genome shotgun (WGS) entry which is preliminary data.</text>
</comment>
<dbReference type="EMBL" id="JACOOL010000001">
    <property type="protein sequence ID" value="MBC5635280.1"/>
    <property type="molecule type" value="Genomic_DNA"/>
</dbReference>
<organism evidence="7 8">
    <name type="scientific">Ornithinibacillus hominis</name>
    <dbReference type="NCBI Taxonomy" id="2763055"/>
    <lineage>
        <taxon>Bacteria</taxon>
        <taxon>Bacillati</taxon>
        <taxon>Bacillota</taxon>
        <taxon>Bacilli</taxon>
        <taxon>Bacillales</taxon>
        <taxon>Bacillaceae</taxon>
        <taxon>Ornithinibacillus</taxon>
    </lineage>
</organism>
<sequence>MQDNTKVREITLENRKQIRKRKRRKLTWKFLLLIVAAVVAYSIYFFVNVYAATKEAHEEIDRPDNKSALREEEVDFGGDPISILLMGVDDGASGQNGRADSLIVATLNPNTKQVSLTTVPRDTKMDFTADEVDPAYVGYHKINAAYSYGSMFGYGANKLTVEKVEQLLDIPIDEYVAVNFEGFSEVVDALGGVTIDVKEPFSQKSHIKGGETFYFEKGEQKMSGEEALAFVRMRKQATNNIYSREERQRQFIKSTLKEAISTDTLFKVGELANIIGSNVKTSLSPSELFQLQKLYSSIDASEIKTYEIEGQDEKIEGIYYFIPSEEGLATISNQLKQELEL</sequence>
<keyword evidence="5" id="KW-0472">Membrane</keyword>